<dbReference type="SUPFAM" id="SSF51905">
    <property type="entry name" value="FAD/NAD(P)-binding domain"/>
    <property type="match status" value="1"/>
</dbReference>
<accession>A0A9W7EW65</accession>
<keyword evidence="3" id="KW-1185">Reference proteome</keyword>
<dbReference type="InterPro" id="IPR036188">
    <property type="entry name" value="FAD/NAD-bd_sf"/>
</dbReference>
<dbReference type="SUPFAM" id="SSF54373">
    <property type="entry name" value="FAD-linked reductases, C-terminal domain"/>
    <property type="match status" value="1"/>
</dbReference>
<name>A0A9W7EW65_9STRA</name>
<dbReference type="InterPro" id="IPR002937">
    <property type="entry name" value="Amino_oxidase"/>
</dbReference>
<evidence type="ECO:0000313" key="3">
    <source>
        <dbReference type="Proteomes" id="UP001165085"/>
    </source>
</evidence>
<sequence>MSKMASLPTPPPPPPPPRPHRIVVIGAGCAGLSAARSLTNIPGLTVTVLEGRTRIGGRIDTRTMSNGTSIDMGAAWVNGNSPSNPLTPAALVGDSRSSALQETDWDSSRYFSAVGDVHTAAPSPPLSEQDLKRLEELSEVTWSLFKESQSGKLFTARKGAGIDDDLWATVESLKSSKFPGVKFLSERDQSLLRFAWLERCDLEYAAEPESMSTLFWDADYDQPDDMYMYREGFSSLTKIWAEDLHDIRLSSKVSSIVVNSGNIPGLGGGEVAVKISGGETLHADACIVTVPLGVLKAGTLDFQPPLSVEKQEAISRLGVGLLNKVALRFEDCFWEGSSSSSSSAEEDIPHVIYRVPTKARQMPEALETQFIVNLKPVTGDNVLVAYFATQSAVLLEELSNDKIQAHVLQILSSMYGEEVERESNVLDCLVSRWSGDEFACGSYSYVPVNSSPRDRAALSSAEEPLFFAGEACSCGEYIRNKSMNEGGFPATVFGAYLTGVKAAKEVGAFLKRKP</sequence>
<evidence type="ECO:0000259" key="1">
    <source>
        <dbReference type="Pfam" id="PF01593"/>
    </source>
</evidence>
<dbReference type="Pfam" id="PF01593">
    <property type="entry name" value="Amino_oxidase"/>
    <property type="match status" value="1"/>
</dbReference>
<dbReference type="EMBL" id="BRXY01000394">
    <property type="protein sequence ID" value="GMH92068.1"/>
    <property type="molecule type" value="Genomic_DNA"/>
</dbReference>
<protein>
    <recommendedName>
        <fullName evidence="1">Amine oxidase domain-containing protein</fullName>
    </recommendedName>
</protein>
<evidence type="ECO:0000313" key="2">
    <source>
        <dbReference type="EMBL" id="GMH92068.1"/>
    </source>
</evidence>
<dbReference type="InterPro" id="IPR050281">
    <property type="entry name" value="Flavin_monoamine_oxidase"/>
</dbReference>
<dbReference type="Gene3D" id="3.50.50.60">
    <property type="entry name" value="FAD/NAD(P)-binding domain"/>
    <property type="match status" value="1"/>
</dbReference>
<dbReference type="PANTHER" id="PTHR10742">
    <property type="entry name" value="FLAVIN MONOAMINE OXIDASE"/>
    <property type="match status" value="1"/>
</dbReference>
<dbReference type="OrthoDB" id="47106at2759"/>
<comment type="caution">
    <text evidence="2">The sequence shown here is derived from an EMBL/GenBank/DDBJ whole genome shotgun (WGS) entry which is preliminary data.</text>
</comment>
<feature type="domain" description="Amine oxidase" evidence="1">
    <location>
        <begin position="30"/>
        <end position="506"/>
    </location>
</feature>
<gene>
    <name evidence="2" type="ORF">TrST_g11930</name>
</gene>
<dbReference type="Proteomes" id="UP001165085">
    <property type="component" value="Unassembled WGS sequence"/>
</dbReference>
<organism evidence="2 3">
    <name type="scientific">Triparma strigata</name>
    <dbReference type="NCBI Taxonomy" id="1606541"/>
    <lineage>
        <taxon>Eukaryota</taxon>
        <taxon>Sar</taxon>
        <taxon>Stramenopiles</taxon>
        <taxon>Ochrophyta</taxon>
        <taxon>Bolidophyceae</taxon>
        <taxon>Parmales</taxon>
        <taxon>Triparmaceae</taxon>
        <taxon>Triparma</taxon>
    </lineage>
</organism>
<dbReference type="GO" id="GO:0016491">
    <property type="term" value="F:oxidoreductase activity"/>
    <property type="evidence" value="ECO:0007669"/>
    <property type="project" value="InterPro"/>
</dbReference>
<dbReference type="Gene3D" id="3.90.660.10">
    <property type="match status" value="1"/>
</dbReference>
<dbReference type="AlphaFoldDB" id="A0A9W7EW65"/>
<dbReference type="PANTHER" id="PTHR10742:SF410">
    <property type="entry name" value="LYSINE-SPECIFIC HISTONE DEMETHYLASE 2"/>
    <property type="match status" value="1"/>
</dbReference>
<reference evidence="3" key="1">
    <citation type="journal article" date="2023" name="Commun. Biol.">
        <title>Genome analysis of Parmales, the sister group of diatoms, reveals the evolutionary specialization of diatoms from phago-mixotrophs to photoautotrophs.</title>
        <authorList>
            <person name="Ban H."/>
            <person name="Sato S."/>
            <person name="Yoshikawa S."/>
            <person name="Yamada K."/>
            <person name="Nakamura Y."/>
            <person name="Ichinomiya M."/>
            <person name="Sato N."/>
            <person name="Blanc-Mathieu R."/>
            <person name="Endo H."/>
            <person name="Kuwata A."/>
            <person name="Ogata H."/>
        </authorList>
    </citation>
    <scope>NUCLEOTIDE SEQUENCE [LARGE SCALE GENOMIC DNA]</scope>
    <source>
        <strain evidence="3">NIES 3701</strain>
    </source>
</reference>
<proteinExistence type="predicted"/>